<accession>A0AAN9B234</accession>
<evidence type="ECO:0000313" key="4">
    <source>
        <dbReference type="Proteomes" id="UP001374579"/>
    </source>
</evidence>
<sequence>MAETVQVPNYAYGLGLLAFPLGLFVYSKVFPSHAKKINRKFTAWMCSKMMPRVHAKCIPQKKALFQSFDLLYDSKPLEVLEIGVGPGSNLDFLPAGCNLSCLEPNLENQPYVEQALKDCPDVHFSRFVKGFAEDMREFDDNTFDAVILTFTLCSVRHLQKALSEIKRVLKSVSFEILNHLDKHILM</sequence>
<gene>
    <name evidence="3" type="ORF">V1264_004218</name>
</gene>
<reference evidence="3 4" key="1">
    <citation type="submission" date="2024-02" db="EMBL/GenBank/DDBJ databases">
        <title>Chromosome-scale genome assembly of the rough periwinkle Littorina saxatilis.</title>
        <authorList>
            <person name="De Jode A."/>
            <person name="Faria R."/>
            <person name="Formenti G."/>
            <person name="Sims Y."/>
            <person name="Smith T.P."/>
            <person name="Tracey A."/>
            <person name="Wood J.M.D."/>
            <person name="Zagrodzka Z.B."/>
            <person name="Johannesson K."/>
            <person name="Butlin R.K."/>
            <person name="Leder E.H."/>
        </authorList>
    </citation>
    <scope>NUCLEOTIDE SEQUENCE [LARGE SCALE GENOMIC DNA]</scope>
    <source>
        <strain evidence="3">Snail1</strain>
        <tissue evidence="3">Muscle</tissue>
    </source>
</reference>
<dbReference type="Proteomes" id="UP001374579">
    <property type="component" value="Unassembled WGS sequence"/>
</dbReference>
<dbReference type="InterPro" id="IPR013216">
    <property type="entry name" value="Methyltransf_11"/>
</dbReference>
<dbReference type="CDD" id="cd02440">
    <property type="entry name" value="AdoMet_MTases"/>
    <property type="match status" value="1"/>
</dbReference>
<evidence type="ECO:0000256" key="1">
    <source>
        <dbReference type="SAM" id="Phobius"/>
    </source>
</evidence>
<dbReference type="InterPro" id="IPR029063">
    <property type="entry name" value="SAM-dependent_MTases_sf"/>
</dbReference>
<protein>
    <recommendedName>
        <fullName evidence="2">Methyltransferase type 11 domain-containing protein</fullName>
    </recommendedName>
</protein>
<comment type="caution">
    <text evidence="3">The sequence shown here is derived from an EMBL/GenBank/DDBJ whole genome shotgun (WGS) entry which is preliminary data.</text>
</comment>
<organism evidence="3 4">
    <name type="scientific">Littorina saxatilis</name>
    <dbReference type="NCBI Taxonomy" id="31220"/>
    <lineage>
        <taxon>Eukaryota</taxon>
        <taxon>Metazoa</taxon>
        <taxon>Spiralia</taxon>
        <taxon>Lophotrochozoa</taxon>
        <taxon>Mollusca</taxon>
        <taxon>Gastropoda</taxon>
        <taxon>Caenogastropoda</taxon>
        <taxon>Littorinimorpha</taxon>
        <taxon>Littorinoidea</taxon>
        <taxon>Littorinidae</taxon>
        <taxon>Littorina</taxon>
    </lineage>
</organism>
<dbReference type="Pfam" id="PF08241">
    <property type="entry name" value="Methyltransf_11"/>
    <property type="match status" value="1"/>
</dbReference>
<feature type="domain" description="Methyltransferase type 11" evidence="2">
    <location>
        <begin position="80"/>
        <end position="171"/>
    </location>
</feature>
<evidence type="ECO:0000259" key="2">
    <source>
        <dbReference type="Pfam" id="PF08241"/>
    </source>
</evidence>
<keyword evidence="1" id="KW-0812">Transmembrane</keyword>
<keyword evidence="1" id="KW-1133">Transmembrane helix</keyword>
<dbReference type="GO" id="GO:0008757">
    <property type="term" value="F:S-adenosylmethionine-dependent methyltransferase activity"/>
    <property type="evidence" value="ECO:0007669"/>
    <property type="project" value="InterPro"/>
</dbReference>
<dbReference type="PANTHER" id="PTHR45036">
    <property type="entry name" value="METHYLTRANSFERASE LIKE 7B"/>
    <property type="match status" value="1"/>
</dbReference>
<dbReference type="PANTHER" id="PTHR45036:SF1">
    <property type="entry name" value="METHYLTRANSFERASE LIKE 7A"/>
    <property type="match status" value="1"/>
</dbReference>
<proteinExistence type="predicted"/>
<feature type="transmembrane region" description="Helical" evidence="1">
    <location>
        <begin position="12"/>
        <end position="30"/>
    </location>
</feature>
<evidence type="ECO:0000313" key="3">
    <source>
        <dbReference type="EMBL" id="KAK7097206.1"/>
    </source>
</evidence>
<dbReference type="SUPFAM" id="SSF53335">
    <property type="entry name" value="S-adenosyl-L-methionine-dependent methyltransferases"/>
    <property type="match status" value="1"/>
</dbReference>
<dbReference type="InterPro" id="IPR052356">
    <property type="entry name" value="Thiol_S-MT"/>
</dbReference>
<dbReference type="AlphaFoldDB" id="A0AAN9B234"/>
<dbReference type="EMBL" id="JBAMIC010000013">
    <property type="protein sequence ID" value="KAK7097206.1"/>
    <property type="molecule type" value="Genomic_DNA"/>
</dbReference>
<name>A0AAN9B234_9CAEN</name>
<dbReference type="Gene3D" id="3.40.50.150">
    <property type="entry name" value="Vaccinia Virus protein VP39"/>
    <property type="match status" value="1"/>
</dbReference>
<keyword evidence="1" id="KW-0472">Membrane</keyword>
<keyword evidence="4" id="KW-1185">Reference proteome</keyword>